<keyword evidence="4" id="KW-1185">Reference proteome</keyword>
<organism evidence="3 4">
    <name type="scientific">Cryptolaemus montrouzieri</name>
    <dbReference type="NCBI Taxonomy" id="559131"/>
    <lineage>
        <taxon>Eukaryota</taxon>
        <taxon>Metazoa</taxon>
        <taxon>Ecdysozoa</taxon>
        <taxon>Arthropoda</taxon>
        <taxon>Hexapoda</taxon>
        <taxon>Insecta</taxon>
        <taxon>Pterygota</taxon>
        <taxon>Neoptera</taxon>
        <taxon>Endopterygota</taxon>
        <taxon>Coleoptera</taxon>
        <taxon>Polyphaga</taxon>
        <taxon>Cucujiformia</taxon>
        <taxon>Coccinelloidea</taxon>
        <taxon>Coccinellidae</taxon>
        <taxon>Scymninae</taxon>
        <taxon>Scymnini</taxon>
        <taxon>Cryptolaemus</taxon>
    </lineage>
</organism>
<feature type="region of interest" description="Disordered" evidence="2">
    <location>
        <begin position="237"/>
        <end position="259"/>
    </location>
</feature>
<comment type="caution">
    <text evidence="3">The sequence shown here is derived from an EMBL/GenBank/DDBJ whole genome shotgun (WGS) entry which is preliminary data.</text>
</comment>
<proteinExistence type="predicted"/>
<gene>
    <name evidence="3" type="ORF">HHI36_001911</name>
</gene>
<dbReference type="AlphaFoldDB" id="A0ABD2P9E2"/>
<keyword evidence="1" id="KW-0175">Coiled coil</keyword>
<dbReference type="EMBL" id="JABFTP020000185">
    <property type="protein sequence ID" value="KAL3287440.1"/>
    <property type="molecule type" value="Genomic_DNA"/>
</dbReference>
<evidence type="ECO:0000313" key="3">
    <source>
        <dbReference type="EMBL" id="KAL3287440.1"/>
    </source>
</evidence>
<evidence type="ECO:0000256" key="1">
    <source>
        <dbReference type="SAM" id="Coils"/>
    </source>
</evidence>
<evidence type="ECO:0000313" key="4">
    <source>
        <dbReference type="Proteomes" id="UP001516400"/>
    </source>
</evidence>
<feature type="non-terminal residue" evidence="3">
    <location>
        <position position="368"/>
    </location>
</feature>
<feature type="coiled-coil region" evidence="1">
    <location>
        <begin position="62"/>
        <end position="128"/>
    </location>
</feature>
<protein>
    <submittedName>
        <fullName evidence="3">Uncharacterized protein</fullName>
    </submittedName>
</protein>
<name>A0ABD2P9E2_9CUCU</name>
<reference evidence="3 4" key="1">
    <citation type="journal article" date="2021" name="BMC Biol.">
        <title>Horizontally acquired antibacterial genes associated with adaptive radiation of ladybird beetles.</title>
        <authorList>
            <person name="Li H.S."/>
            <person name="Tang X.F."/>
            <person name="Huang Y.H."/>
            <person name="Xu Z.Y."/>
            <person name="Chen M.L."/>
            <person name="Du X.Y."/>
            <person name="Qiu B.Y."/>
            <person name="Chen P.T."/>
            <person name="Zhang W."/>
            <person name="Slipinski A."/>
            <person name="Escalona H.E."/>
            <person name="Waterhouse R.M."/>
            <person name="Zwick A."/>
            <person name="Pang H."/>
        </authorList>
    </citation>
    <scope>NUCLEOTIDE SEQUENCE [LARGE SCALE GENOMIC DNA]</scope>
    <source>
        <strain evidence="3">SYSU2018</strain>
    </source>
</reference>
<sequence length="368" mass="42930">MRGIIVEKENENEDLLRKFNLMFEELRNEINHRDAHIVLLGEDYRVLEEEAVMAEQSLTKKLEHQNRDLGFLREKIKKLEDEVDCLRAEGDTNHKNWKVQADIHVESMVCLKRERDNFRRELDNLRMEFTYVEQLRERTKKHSRELPEENRPAGAGLVDIFTQAERDKEKIEEKLLEREVLLRDMERELSMMREDRPPTSKEIHGKVRVQKPTGDVRVGPNVNLISDMLVPVLTEERENEGTDSEETLGVDSGGEPERGTEIMNRGAEELCRKPKITVIGDQYAKSFRGLFGDLGRESKYHIQTTIKGNIEMATLARSVFSEIKNHDGEDYVFFVFKTRNIDNTRTVNMALRYLLPISKFTNLTIVAE</sequence>
<dbReference type="Proteomes" id="UP001516400">
    <property type="component" value="Unassembled WGS sequence"/>
</dbReference>
<evidence type="ECO:0000256" key="2">
    <source>
        <dbReference type="SAM" id="MobiDB-lite"/>
    </source>
</evidence>
<accession>A0ABD2P9E2</accession>